<feature type="region of interest" description="Disordered" evidence="1">
    <location>
        <begin position="165"/>
        <end position="187"/>
    </location>
</feature>
<dbReference type="AlphaFoldDB" id="A0AAV3PEZ3"/>
<accession>A0AAV3PEZ3</accession>
<proteinExistence type="predicted"/>
<evidence type="ECO:0000313" key="2">
    <source>
        <dbReference type="EMBL" id="GAA0150235.1"/>
    </source>
</evidence>
<reference evidence="2 3" key="1">
    <citation type="submission" date="2024-01" db="EMBL/GenBank/DDBJ databases">
        <title>The complete chloroplast genome sequence of Lithospermum erythrorhizon: insights into the phylogenetic relationship among Boraginaceae species and the maternal lineages of purple gromwells.</title>
        <authorList>
            <person name="Okada T."/>
            <person name="Watanabe K."/>
        </authorList>
    </citation>
    <scope>NUCLEOTIDE SEQUENCE [LARGE SCALE GENOMIC DNA]</scope>
</reference>
<keyword evidence="3" id="KW-1185">Reference proteome</keyword>
<gene>
    <name evidence="2" type="ORF">LIER_37082</name>
</gene>
<evidence type="ECO:0000313" key="3">
    <source>
        <dbReference type="Proteomes" id="UP001454036"/>
    </source>
</evidence>
<sequence length="187" mass="20937">MTITSNNLGVCQSISQHPNWKGEKLVHGFAFIDDRHIPAERKCLSFEVWNKRSKEARRADPDGHPARKKWLSLFAKEDDTASPQSPNWVHMSLRLSFRSDNIVYDNGHKADEYDNGLIGRPILTTIKAIVPPIHLKLKFPMAGGIGEMSGDQNALACVTKHPFPQSTQVPEIRSQGTNGKVNLKSTR</sequence>
<dbReference type="EMBL" id="BAABME010017480">
    <property type="protein sequence ID" value="GAA0150235.1"/>
    <property type="molecule type" value="Genomic_DNA"/>
</dbReference>
<dbReference type="Proteomes" id="UP001454036">
    <property type="component" value="Unassembled WGS sequence"/>
</dbReference>
<comment type="caution">
    <text evidence="2">The sequence shown here is derived from an EMBL/GenBank/DDBJ whole genome shotgun (WGS) entry which is preliminary data.</text>
</comment>
<evidence type="ECO:0000256" key="1">
    <source>
        <dbReference type="SAM" id="MobiDB-lite"/>
    </source>
</evidence>
<organism evidence="2 3">
    <name type="scientific">Lithospermum erythrorhizon</name>
    <name type="common">Purple gromwell</name>
    <name type="synonym">Lithospermum officinale var. erythrorhizon</name>
    <dbReference type="NCBI Taxonomy" id="34254"/>
    <lineage>
        <taxon>Eukaryota</taxon>
        <taxon>Viridiplantae</taxon>
        <taxon>Streptophyta</taxon>
        <taxon>Embryophyta</taxon>
        <taxon>Tracheophyta</taxon>
        <taxon>Spermatophyta</taxon>
        <taxon>Magnoliopsida</taxon>
        <taxon>eudicotyledons</taxon>
        <taxon>Gunneridae</taxon>
        <taxon>Pentapetalae</taxon>
        <taxon>asterids</taxon>
        <taxon>lamiids</taxon>
        <taxon>Boraginales</taxon>
        <taxon>Boraginaceae</taxon>
        <taxon>Boraginoideae</taxon>
        <taxon>Lithospermeae</taxon>
        <taxon>Lithospermum</taxon>
    </lineage>
</organism>
<protein>
    <submittedName>
        <fullName evidence="2">Uncharacterized protein</fullName>
    </submittedName>
</protein>
<name>A0AAV3PEZ3_LITER</name>